<evidence type="ECO:0000256" key="1">
    <source>
        <dbReference type="ARBA" id="ARBA00006787"/>
    </source>
</evidence>
<dbReference type="GO" id="GO:0016121">
    <property type="term" value="P:carotene catabolic process"/>
    <property type="evidence" value="ECO:0007669"/>
    <property type="project" value="TreeGrafter"/>
</dbReference>
<dbReference type="AlphaFoldDB" id="A0A498JAF4"/>
<dbReference type="Pfam" id="PF03055">
    <property type="entry name" value="RPE65"/>
    <property type="match status" value="1"/>
</dbReference>
<gene>
    <name evidence="6" type="ORF">DVH24_020848</name>
</gene>
<name>A0A498JAF4_MALDO</name>
<evidence type="ECO:0000256" key="2">
    <source>
        <dbReference type="ARBA" id="ARBA00022723"/>
    </source>
</evidence>
<sequence length="651" mass="73613">MTQRLRVRAVEIIYLQMVSRGSEREGRRRDMASSCMPFQLKCSALKKKPSISENIYYLKNSLSSAFMNKIQPFMMGKMEQVIPMKIDVSKTFKNTSDKVLDFLVDSMFEFVDQEYLPSQSNFRPVDELGGVVAVTSSIRGKIPDDFPEGVYIRNGPNPLFGGFKSTRSVFGRSSHIWVEGEGMLHALYFSRDGDVSDGGWTVRYNNRHVETETFKLEKQRNKPSFLPAIGGDSPAILAAYLLNLLRFGKVNKYYSNTNVFEHSGKFYSVAENHIPQEIDIITLETLGNWDFSGAWNRPFTSHAKRAPGSEELVIHGFDAVKPYMEIGIISADGKELIHKVDLKLSRSSFFHELGTTERYNVLMDFPLTFDINRLVNGGPLLEYNHEGYARIGVMPRYGDADSIRWFKVEPNCTFHIINSFEDGDEVVVWGCKALDSIIPGPDMASTQFGWLPRKFRPTSPSKENDHDTISSVDDGNLFSHAYEWRLNMQSGEVSERYLTGKRFCMDFPMINGAFSGVKNRYGYAQVVDSVASSASGMLKYNGLAKLHFEEPADVSLRSEGQLEEAIKVETHMFKENNFCTGASFVPKQGGFEEDDGWLITFVHNEVTNISHVYVIETKKFSNEPVAKITLPCRVPYGFHGAFMPISSPTYD</sequence>
<evidence type="ECO:0000256" key="5">
    <source>
        <dbReference type="PIRSR" id="PIRSR604294-1"/>
    </source>
</evidence>
<organism evidence="6 7">
    <name type="scientific">Malus domestica</name>
    <name type="common">Apple</name>
    <name type="synonym">Pyrus malus</name>
    <dbReference type="NCBI Taxonomy" id="3750"/>
    <lineage>
        <taxon>Eukaryota</taxon>
        <taxon>Viridiplantae</taxon>
        <taxon>Streptophyta</taxon>
        <taxon>Embryophyta</taxon>
        <taxon>Tracheophyta</taxon>
        <taxon>Spermatophyta</taxon>
        <taxon>Magnoliopsida</taxon>
        <taxon>eudicotyledons</taxon>
        <taxon>Gunneridae</taxon>
        <taxon>Pentapetalae</taxon>
        <taxon>rosids</taxon>
        <taxon>fabids</taxon>
        <taxon>Rosales</taxon>
        <taxon>Rosaceae</taxon>
        <taxon>Amygdaloideae</taxon>
        <taxon>Maleae</taxon>
        <taxon>Malus</taxon>
    </lineage>
</organism>
<reference evidence="6 7" key="1">
    <citation type="submission" date="2018-10" db="EMBL/GenBank/DDBJ databases">
        <title>A high-quality apple genome assembly.</title>
        <authorList>
            <person name="Hu J."/>
        </authorList>
    </citation>
    <scope>NUCLEOTIDE SEQUENCE [LARGE SCALE GENOMIC DNA]</scope>
    <source>
        <strain evidence="7">cv. HFTH1</strain>
        <tissue evidence="6">Young leaf</tissue>
    </source>
</reference>
<dbReference type="GO" id="GO:0046872">
    <property type="term" value="F:metal ion binding"/>
    <property type="evidence" value="ECO:0007669"/>
    <property type="project" value="UniProtKB-KW"/>
</dbReference>
<dbReference type="PANTHER" id="PTHR10543">
    <property type="entry name" value="BETA-CAROTENE DIOXYGENASE"/>
    <property type="match status" value="1"/>
</dbReference>
<dbReference type="Proteomes" id="UP000290289">
    <property type="component" value="Chromosome 8"/>
</dbReference>
<keyword evidence="3" id="KW-0223">Dioxygenase</keyword>
<comment type="cofactor">
    <cofactor evidence="5">
        <name>Fe(2+)</name>
        <dbReference type="ChEBI" id="CHEBI:29033"/>
    </cofactor>
    <text evidence="5">Binds 1 Fe(2+) ion per subunit.</text>
</comment>
<keyword evidence="3" id="KW-0560">Oxidoreductase</keyword>
<evidence type="ECO:0000256" key="4">
    <source>
        <dbReference type="ARBA" id="ARBA00023004"/>
    </source>
</evidence>
<keyword evidence="2 5" id="KW-0479">Metal-binding</keyword>
<feature type="binding site" evidence="5">
    <location>
        <position position="302"/>
    </location>
    <ligand>
        <name>Fe cation</name>
        <dbReference type="ChEBI" id="CHEBI:24875"/>
        <note>catalytic</note>
    </ligand>
</feature>
<dbReference type="GO" id="GO:0010436">
    <property type="term" value="F:carotenoid dioxygenase activity"/>
    <property type="evidence" value="ECO:0007669"/>
    <property type="project" value="TreeGrafter"/>
</dbReference>
<proteinExistence type="inferred from homology"/>
<dbReference type="PANTHER" id="PTHR10543:SF142">
    <property type="entry name" value="OS06G0162550 PROTEIN"/>
    <property type="match status" value="1"/>
</dbReference>
<evidence type="ECO:0000313" key="6">
    <source>
        <dbReference type="EMBL" id="RXH91825.1"/>
    </source>
</evidence>
<comment type="similarity">
    <text evidence="1">Belongs to the carotenoid oxygenase family.</text>
</comment>
<dbReference type="InterPro" id="IPR004294">
    <property type="entry name" value="Carotenoid_Oase"/>
</dbReference>
<dbReference type="GO" id="GO:0009570">
    <property type="term" value="C:chloroplast stroma"/>
    <property type="evidence" value="ECO:0007669"/>
    <property type="project" value="TreeGrafter"/>
</dbReference>
<feature type="binding site" evidence="5">
    <location>
        <position position="415"/>
    </location>
    <ligand>
        <name>Fe cation</name>
        <dbReference type="ChEBI" id="CHEBI:24875"/>
        <note>catalytic</note>
    </ligand>
</feature>
<keyword evidence="7" id="KW-1185">Reference proteome</keyword>
<accession>A0A498JAF4</accession>
<feature type="binding site" evidence="5">
    <location>
        <position position="639"/>
    </location>
    <ligand>
        <name>Fe cation</name>
        <dbReference type="ChEBI" id="CHEBI:24875"/>
        <note>catalytic</note>
    </ligand>
</feature>
<keyword evidence="4 5" id="KW-0408">Iron</keyword>
<dbReference type="EMBL" id="RDQH01000334">
    <property type="protein sequence ID" value="RXH91825.1"/>
    <property type="molecule type" value="Genomic_DNA"/>
</dbReference>
<evidence type="ECO:0000256" key="3">
    <source>
        <dbReference type="ARBA" id="ARBA00022964"/>
    </source>
</evidence>
<evidence type="ECO:0000313" key="7">
    <source>
        <dbReference type="Proteomes" id="UP000290289"/>
    </source>
</evidence>
<feature type="binding site" evidence="5">
    <location>
        <position position="351"/>
    </location>
    <ligand>
        <name>Fe cation</name>
        <dbReference type="ChEBI" id="CHEBI:24875"/>
        <note>catalytic</note>
    </ligand>
</feature>
<protein>
    <submittedName>
        <fullName evidence="6">Uncharacterized protein</fullName>
    </submittedName>
</protein>
<comment type="caution">
    <text evidence="6">The sequence shown here is derived from an EMBL/GenBank/DDBJ whole genome shotgun (WGS) entry which is preliminary data.</text>
</comment>
<dbReference type="STRING" id="3750.A0A498JAF4"/>